<dbReference type="AlphaFoldDB" id="A0A2I0BGY1"/>
<evidence type="ECO:0000256" key="15">
    <source>
        <dbReference type="SAM" id="MobiDB-lite"/>
    </source>
</evidence>
<evidence type="ECO:0000313" key="18">
    <source>
        <dbReference type="EMBL" id="PKA67049.1"/>
    </source>
</evidence>
<evidence type="ECO:0000256" key="9">
    <source>
        <dbReference type="ARBA" id="ARBA00022786"/>
    </source>
</evidence>
<dbReference type="CDD" id="cd16461">
    <property type="entry name" value="RING-H2_EL5-like"/>
    <property type="match status" value="1"/>
</dbReference>
<evidence type="ECO:0000259" key="17">
    <source>
        <dbReference type="PROSITE" id="PS50089"/>
    </source>
</evidence>
<evidence type="ECO:0000256" key="13">
    <source>
        <dbReference type="ARBA" id="ARBA00024209"/>
    </source>
</evidence>
<dbReference type="EMBL" id="KZ451883">
    <property type="protein sequence ID" value="PKA67049.1"/>
    <property type="molecule type" value="Genomic_DNA"/>
</dbReference>
<dbReference type="SUPFAM" id="SSF57850">
    <property type="entry name" value="RING/U-box"/>
    <property type="match status" value="1"/>
</dbReference>
<comment type="pathway">
    <text evidence="3">Protein modification; protein ubiquitination.</text>
</comment>
<evidence type="ECO:0000256" key="7">
    <source>
        <dbReference type="ARBA" id="ARBA00022723"/>
    </source>
</evidence>
<keyword evidence="11 16" id="KW-1133">Transmembrane helix</keyword>
<dbReference type="InterPro" id="IPR001841">
    <property type="entry name" value="Znf_RING"/>
</dbReference>
<evidence type="ECO:0000256" key="10">
    <source>
        <dbReference type="ARBA" id="ARBA00022833"/>
    </source>
</evidence>
<name>A0A2I0BGY1_9ASPA</name>
<keyword evidence="10" id="KW-0862">Zinc</keyword>
<accession>A0A2I0BGY1</accession>
<evidence type="ECO:0000256" key="14">
    <source>
        <dbReference type="PROSITE-ProRule" id="PRU00175"/>
    </source>
</evidence>
<keyword evidence="7" id="KW-0479">Metal-binding</keyword>
<comment type="catalytic activity">
    <reaction evidence="1">
        <text>S-ubiquitinyl-[E2 ubiquitin-conjugating enzyme]-L-cysteine + [acceptor protein]-L-lysine = [E2 ubiquitin-conjugating enzyme]-L-cysteine + N(6)-ubiquitinyl-[acceptor protein]-L-lysine.</text>
        <dbReference type="EC" id="2.3.2.27"/>
    </reaction>
</comment>
<dbReference type="PROSITE" id="PS50089">
    <property type="entry name" value="ZF_RING_2"/>
    <property type="match status" value="1"/>
</dbReference>
<keyword evidence="6 16" id="KW-0812">Transmembrane</keyword>
<dbReference type="PANTHER" id="PTHR45768">
    <property type="entry name" value="E3 UBIQUITIN-PROTEIN LIGASE RNF13-LIKE"/>
    <property type="match status" value="1"/>
</dbReference>
<dbReference type="EC" id="2.3.2.27" evidence="4"/>
<feature type="region of interest" description="Disordered" evidence="15">
    <location>
        <begin position="172"/>
        <end position="191"/>
    </location>
</feature>
<comment type="similarity">
    <text evidence="13">Belongs to the RING-type zinc finger family. ATL subfamily.</text>
</comment>
<dbReference type="InterPro" id="IPR013083">
    <property type="entry name" value="Znf_RING/FYVE/PHD"/>
</dbReference>
<keyword evidence="12 16" id="KW-0472">Membrane</keyword>
<dbReference type="Pfam" id="PF13639">
    <property type="entry name" value="zf-RING_2"/>
    <property type="match status" value="1"/>
</dbReference>
<feature type="region of interest" description="Disordered" evidence="15">
    <location>
        <begin position="293"/>
        <end position="319"/>
    </location>
</feature>
<gene>
    <name evidence="18" type="primary">ATL49</name>
    <name evidence="18" type="ORF">AXF42_Ash004540</name>
</gene>
<dbReference type="SMART" id="SM00184">
    <property type="entry name" value="RING"/>
    <property type="match status" value="1"/>
</dbReference>
<evidence type="ECO:0000256" key="16">
    <source>
        <dbReference type="SAM" id="Phobius"/>
    </source>
</evidence>
<feature type="domain" description="RING-type" evidence="17">
    <location>
        <begin position="97"/>
        <end position="139"/>
    </location>
</feature>
<evidence type="ECO:0000256" key="1">
    <source>
        <dbReference type="ARBA" id="ARBA00000900"/>
    </source>
</evidence>
<keyword evidence="8 14" id="KW-0863">Zinc-finger</keyword>
<dbReference type="Proteomes" id="UP000236161">
    <property type="component" value="Unassembled WGS sequence"/>
</dbReference>
<evidence type="ECO:0000256" key="4">
    <source>
        <dbReference type="ARBA" id="ARBA00012483"/>
    </source>
</evidence>
<dbReference type="FunFam" id="3.30.40.10:FF:000231">
    <property type="entry name" value="RING-H2 finger protein ATL46"/>
    <property type="match status" value="1"/>
</dbReference>
<dbReference type="STRING" id="1088818.A0A2I0BGY1"/>
<feature type="compositionally biased region" description="Acidic residues" evidence="15">
    <location>
        <begin position="176"/>
        <end position="185"/>
    </location>
</feature>
<dbReference type="Gene3D" id="3.30.40.10">
    <property type="entry name" value="Zinc/RING finger domain, C3HC4 (zinc finger)"/>
    <property type="match status" value="1"/>
</dbReference>
<evidence type="ECO:0000256" key="11">
    <source>
        <dbReference type="ARBA" id="ARBA00022989"/>
    </source>
</evidence>
<dbReference type="GO" id="GO:0016020">
    <property type="term" value="C:membrane"/>
    <property type="evidence" value="ECO:0007669"/>
    <property type="project" value="UniProtKB-SubCell"/>
</dbReference>
<evidence type="ECO:0000256" key="3">
    <source>
        <dbReference type="ARBA" id="ARBA00004906"/>
    </source>
</evidence>
<keyword evidence="5 18" id="KW-0808">Transferase</keyword>
<keyword evidence="18" id="KW-0012">Acyltransferase</keyword>
<keyword evidence="9" id="KW-0833">Ubl conjugation pathway</keyword>
<evidence type="ECO:0000256" key="6">
    <source>
        <dbReference type="ARBA" id="ARBA00022692"/>
    </source>
</evidence>
<evidence type="ECO:0000256" key="8">
    <source>
        <dbReference type="ARBA" id="ARBA00022771"/>
    </source>
</evidence>
<dbReference type="GO" id="GO:0061630">
    <property type="term" value="F:ubiquitin protein ligase activity"/>
    <property type="evidence" value="ECO:0007669"/>
    <property type="project" value="UniProtKB-EC"/>
</dbReference>
<evidence type="ECO:0000256" key="12">
    <source>
        <dbReference type="ARBA" id="ARBA00023136"/>
    </source>
</evidence>
<dbReference type="OrthoDB" id="8062037at2759"/>
<sequence length="357" mass="39605">MGSQGSTLSEKISPGILLTIVILAIIFFICGLLHLIVRYFLKPFNGESEESGSATAFQGQLRQLFHLHDAGVDQSFIDSLPVFLYQTIIGLKDPFDCAVCLSEFEADDKLRLLPECSHAFHIDCIDTWLLSHSSCPLCRRSLLPEIPSPVHSPLVFLLESASESSRDLSSFRRDLELEEDEEEEEEKVKEELEENLVPIKLGKFRNVENVGGEEDSCLSERRCFSMGTVEYVMNESSELHVAIKPPKKKPQSSANPESLSISKIWVRSRKGRLFAEDCSRRAFSFRLPANRAAGEGSSKLKNRAGSEAGSDLEAGTFSNGVCSRDDEAPSFARRTLLWIAGRKSKVVNHGGTESESS</sequence>
<feature type="transmembrane region" description="Helical" evidence="16">
    <location>
        <begin position="12"/>
        <end position="37"/>
    </location>
</feature>
<comment type="subcellular location">
    <subcellularLocation>
        <location evidence="2">Membrane</location>
        <topology evidence="2">Single-pass membrane protein</topology>
    </subcellularLocation>
</comment>
<keyword evidence="19" id="KW-1185">Reference proteome</keyword>
<dbReference type="GO" id="GO:0008270">
    <property type="term" value="F:zinc ion binding"/>
    <property type="evidence" value="ECO:0007669"/>
    <property type="project" value="UniProtKB-KW"/>
</dbReference>
<evidence type="ECO:0000313" key="19">
    <source>
        <dbReference type="Proteomes" id="UP000236161"/>
    </source>
</evidence>
<evidence type="ECO:0000256" key="2">
    <source>
        <dbReference type="ARBA" id="ARBA00004167"/>
    </source>
</evidence>
<protein>
    <recommendedName>
        <fullName evidence="4">RING-type E3 ubiquitin transferase</fullName>
        <ecNumber evidence="4">2.3.2.27</ecNumber>
    </recommendedName>
</protein>
<dbReference type="PANTHER" id="PTHR45768:SF10">
    <property type="entry name" value="RING-H2 FINGER PROTEIN ATL13-RELATED"/>
    <property type="match status" value="1"/>
</dbReference>
<proteinExistence type="inferred from homology"/>
<organism evidence="18 19">
    <name type="scientific">Apostasia shenzhenica</name>
    <dbReference type="NCBI Taxonomy" id="1088818"/>
    <lineage>
        <taxon>Eukaryota</taxon>
        <taxon>Viridiplantae</taxon>
        <taxon>Streptophyta</taxon>
        <taxon>Embryophyta</taxon>
        <taxon>Tracheophyta</taxon>
        <taxon>Spermatophyta</taxon>
        <taxon>Magnoliopsida</taxon>
        <taxon>Liliopsida</taxon>
        <taxon>Asparagales</taxon>
        <taxon>Orchidaceae</taxon>
        <taxon>Apostasioideae</taxon>
        <taxon>Apostasia</taxon>
    </lineage>
</organism>
<evidence type="ECO:0000256" key="5">
    <source>
        <dbReference type="ARBA" id="ARBA00022679"/>
    </source>
</evidence>
<reference evidence="18 19" key="1">
    <citation type="journal article" date="2017" name="Nature">
        <title>The Apostasia genome and the evolution of orchids.</title>
        <authorList>
            <person name="Zhang G.Q."/>
            <person name="Liu K.W."/>
            <person name="Li Z."/>
            <person name="Lohaus R."/>
            <person name="Hsiao Y.Y."/>
            <person name="Niu S.C."/>
            <person name="Wang J.Y."/>
            <person name="Lin Y.C."/>
            <person name="Xu Q."/>
            <person name="Chen L.J."/>
            <person name="Yoshida K."/>
            <person name="Fujiwara S."/>
            <person name="Wang Z.W."/>
            <person name="Zhang Y.Q."/>
            <person name="Mitsuda N."/>
            <person name="Wang M."/>
            <person name="Liu G.H."/>
            <person name="Pecoraro L."/>
            <person name="Huang H.X."/>
            <person name="Xiao X.J."/>
            <person name="Lin M."/>
            <person name="Wu X.Y."/>
            <person name="Wu W.L."/>
            <person name="Chen Y.Y."/>
            <person name="Chang S.B."/>
            <person name="Sakamoto S."/>
            <person name="Ohme-Takagi M."/>
            <person name="Yagi M."/>
            <person name="Zeng S.J."/>
            <person name="Shen C.Y."/>
            <person name="Yeh C.M."/>
            <person name="Luo Y.B."/>
            <person name="Tsai W.C."/>
            <person name="Van de Peer Y."/>
            <person name="Liu Z.J."/>
        </authorList>
    </citation>
    <scope>NUCLEOTIDE SEQUENCE [LARGE SCALE GENOMIC DNA]</scope>
    <source>
        <strain evidence="19">cv. Shenzhen</strain>
        <tissue evidence="18">Stem</tissue>
    </source>
</reference>